<evidence type="ECO:0000313" key="2">
    <source>
        <dbReference type="EMBL" id="GMF66703.1"/>
    </source>
</evidence>
<sequence length="193" mass="21993">MESEDGLVLAEAKCTSEDGEQLSTDYEMPDECKDSDESNEVQQGRLARRCVRKQRKRDHIKVLLVKRRQVDRENAEEARRTAARLWSEQRIAGEGALDELAQRKQPPAEHTYDQAANRNDVARVSLVQHRQNAAARPQSRSEGTVEYVGTDDGLLTAMMEVAGTREVRQRCTVYCSRYELDAVQYSSESRRSC</sequence>
<organism evidence="2 3">
    <name type="scientific">Phytophthora fragariaefolia</name>
    <dbReference type="NCBI Taxonomy" id="1490495"/>
    <lineage>
        <taxon>Eukaryota</taxon>
        <taxon>Sar</taxon>
        <taxon>Stramenopiles</taxon>
        <taxon>Oomycota</taxon>
        <taxon>Peronosporomycetes</taxon>
        <taxon>Peronosporales</taxon>
        <taxon>Peronosporaceae</taxon>
        <taxon>Phytophthora</taxon>
    </lineage>
</organism>
<feature type="region of interest" description="Disordered" evidence="1">
    <location>
        <begin position="13"/>
        <end position="40"/>
    </location>
</feature>
<dbReference type="Proteomes" id="UP001165121">
    <property type="component" value="Unassembled WGS sequence"/>
</dbReference>
<comment type="caution">
    <text evidence="2">The sequence shown here is derived from an EMBL/GenBank/DDBJ whole genome shotgun (WGS) entry which is preliminary data.</text>
</comment>
<evidence type="ECO:0000256" key="1">
    <source>
        <dbReference type="SAM" id="MobiDB-lite"/>
    </source>
</evidence>
<proteinExistence type="predicted"/>
<protein>
    <submittedName>
        <fullName evidence="2">Unnamed protein product</fullName>
    </submittedName>
</protein>
<reference evidence="2" key="1">
    <citation type="submission" date="2023-04" db="EMBL/GenBank/DDBJ databases">
        <title>Phytophthora fragariaefolia NBRC 109709.</title>
        <authorList>
            <person name="Ichikawa N."/>
            <person name="Sato H."/>
            <person name="Tonouchi N."/>
        </authorList>
    </citation>
    <scope>NUCLEOTIDE SEQUENCE</scope>
    <source>
        <strain evidence="2">NBRC 109709</strain>
    </source>
</reference>
<dbReference type="AlphaFoldDB" id="A0A9W6YM62"/>
<name>A0A9W6YM62_9STRA</name>
<evidence type="ECO:0000313" key="3">
    <source>
        <dbReference type="Proteomes" id="UP001165121"/>
    </source>
</evidence>
<dbReference type="EMBL" id="BSXT01008734">
    <property type="protein sequence ID" value="GMF66703.1"/>
    <property type="molecule type" value="Genomic_DNA"/>
</dbReference>
<accession>A0A9W6YM62</accession>
<gene>
    <name evidence="2" type="ORF">Pfra01_002827300</name>
</gene>
<keyword evidence="3" id="KW-1185">Reference proteome</keyword>